<evidence type="ECO:0000313" key="5">
    <source>
        <dbReference type="EMBL" id="MFC5404382.1"/>
    </source>
</evidence>
<sequence length="361" mass="40921">MGQWSRRIVAGKPYAVWAGVSVAFVGCAIALMLLIPQRHSEPTVATVNGEPISLAEFNHWVSAERTEVFQYFQIHYGVREETADFWTKDYEGETPLQSLKKRALDRSVRAKLQQLLARDKGLVRDISYSAFLKQLTLENKRRAAAVKAKEVIYGPLQYTEAAYYDYKLTNLAIELENKLRSSELAFNEEDLRQYYDEAAKANHYDGKDDTKIEKITVSFVDEDGSVNRTRKTAVKSIMEEVLAKLEAGEDFGELAEIYNENAGDRQSRGAQTFDSASAKTDRKYFPQLLSEVSKLKAGQSSGILEIGNAYLIVKCVERKDAAARDFDEVREQVAIAYVRDRYEAYIDNMAQKATVVLRETK</sequence>
<dbReference type="PANTHER" id="PTHR47245:SF2">
    <property type="entry name" value="PEPTIDYL-PROLYL CIS-TRANS ISOMERASE HP_0175-RELATED"/>
    <property type="match status" value="1"/>
</dbReference>
<evidence type="ECO:0000259" key="3">
    <source>
        <dbReference type="PROSITE" id="PS50042"/>
    </source>
</evidence>
<evidence type="ECO:0000313" key="6">
    <source>
        <dbReference type="Proteomes" id="UP001596113"/>
    </source>
</evidence>
<dbReference type="InterPro" id="IPR046357">
    <property type="entry name" value="PPIase_dom_sf"/>
</dbReference>
<dbReference type="InterPro" id="IPR000595">
    <property type="entry name" value="cNMP-bd_dom"/>
</dbReference>
<dbReference type="InterPro" id="IPR027304">
    <property type="entry name" value="Trigger_fact/SurA_dom_sf"/>
</dbReference>
<evidence type="ECO:0000256" key="1">
    <source>
        <dbReference type="PROSITE-ProRule" id="PRU00278"/>
    </source>
</evidence>
<dbReference type="Gene3D" id="3.10.50.40">
    <property type="match status" value="1"/>
</dbReference>
<feature type="domain" description="PpiC" evidence="4">
    <location>
        <begin position="207"/>
        <end position="317"/>
    </location>
</feature>
<name>A0ABW0HWW8_9BACL</name>
<dbReference type="InterPro" id="IPR050245">
    <property type="entry name" value="PrsA_foldase"/>
</dbReference>
<evidence type="ECO:0000256" key="2">
    <source>
        <dbReference type="SAM" id="Phobius"/>
    </source>
</evidence>
<protein>
    <submittedName>
        <fullName evidence="5">Peptidyl-prolyl cis-trans isomerase</fullName>
    </submittedName>
</protein>
<keyword evidence="2" id="KW-1133">Transmembrane helix</keyword>
<dbReference type="GO" id="GO:0016853">
    <property type="term" value="F:isomerase activity"/>
    <property type="evidence" value="ECO:0007669"/>
    <property type="project" value="UniProtKB-KW"/>
</dbReference>
<keyword evidence="6" id="KW-1185">Reference proteome</keyword>
<dbReference type="RefSeq" id="WP_378134646.1">
    <property type="nucleotide sequence ID" value="NZ_JBHSMI010000028.1"/>
</dbReference>
<keyword evidence="2" id="KW-0472">Membrane</keyword>
<organism evidence="5 6">
    <name type="scientific">Cohnella soli</name>
    <dbReference type="NCBI Taxonomy" id="425005"/>
    <lineage>
        <taxon>Bacteria</taxon>
        <taxon>Bacillati</taxon>
        <taxon>Bacillota</taxon>
        <taxon>Bacilli</taxon>
        <taxon>Bacillales</taxon>
        <taxon>Paenibacillaceae</taxon>
        <taxon>Cohnella</taxon>
    </lineage>
</organism>
<dbReference type="EMBL" id="JBHSMI010000028">
    <property type="protein sequence ID" value="MFC5404382.1"/>
    <property type="molecule type" value="Genomic_DNA"/>
</dbReference>
<dbReference type="PROSITE" id="PS50198">
    <property type="entry name" value="PPIC_PPIASE_2"/>
    <property type="match status" value="1"/>
</dbReference>
<dbReference type="Gene3D" id="1.10.4030.10">
    <property type="entry name" value="Porin chaperone SurA, peptide-binding domain"/>
    <property type="match status" value="1"/>
</dbReference>
<keyword evidence="1" id="KW-0697">Rotamase</keyword>
<gene>
    <name evidence="5" type="ORF">ACFPOF_16735</name>
</gene>
<keyword evidence="1 5" id="KW-0413">Isomerase</keyword>
<dbReference type="PROSITE" id="PS51257">
    <property type="entry name" value="PROKAR_LIPOPROTEIN"/>
    <property type="match status" value="1"/>
</dbReference>
<evidence type="ECO:0000259" key="4">
    <source>
        <dbReference type="PROSITE" id="PS50198"/>
    </source>
</evidence>
<dbReference type="Proteomes" id="UP001596113">
    <property type="component" value="Unassembled WGS sequence"/>
</dbReference>
<dbReference type="SUPFAM" id="SSF109998">
    <property type="entry name" value="Triger factor/SurA peptide-binding domain-like"/>
    <property type="match status" value="1"/>
</dbReference>
<dbReference type="PROSITE" id="PS50042">
    <property type="entry name" value="CNMP_BINDING_3"/>
    <property type="match status" value="1"/>
</dbReference>
<dbReference type="SUPFAM" id="SSF54534">
    <property type="entry name" value="FKBP-like"/>
    <property type="match status" value="1"/>
</dbReference>
<dbReference type="Pfam" id="PF13145">
    <property type="entry name" value="Rotamase_2"/>
    <property type="match status" value="1"/>
</dbReference>
<comment type="caution">
    <text evidence="5">The sequence shown here is derived from an EMBL/GenBank/DDBJ whole genome shotgun (WGS) entry which is preliminary data.</text>
</comment>
<feature type="domain" description="Cyclic nucleotide-binding" evidence="3">
    <location>
        <begin position="219"/>
        <end position="289"/>
    </location>
</feature>
<dbReference type="PANTHER" id="PTHR47245">
    <property type="entry name" value="PEPTIDYLPROLYL ISOMERASE"/>
    <property type="match status" value="1"/>
</dbReference>
<feature type="transmembrane region" description="Helical" evidence="2">
    <location>
        <begin position="14"/>
        <end position="35"/>
    </location>
</feature>
<accession>A0ABW0HWW8</accession>
<keyword evidence="2" id="KW-0812">Transmembrane</keyword>
<dbReference type="InterPro" id="IPR000297">
    <property type="entry name" value="PPIase_PpiC"/>
</dbReference>
<reference evidence="6" key="1">
    <citation type="journal article" date="2019" name="Int. J. Syst. Evol. Microbiol.">
        <title>The Global Catalogue of Microorganisms (GCM) 10K type strain sequencing project: providing services to taxonomists for standard genome sequencing and annotation.</title>
        <authorList>
            <consortium name="The Broad Institute Genomics Platform"/>
            <consortium name="The Broad Institute Genome Sequencing Center for Infectious Disease"/>
            <person name="Wu L."/>
            <person name="Ma J."/>
        </authorList>
    </citation>
    <scope>NUCLEOTIDE SEQUENCE [LARGE SCALE GENOMIC DNA]</scope>
    <source>
        <strain evidence="6">CGMCC 1.18575</strain>
    </source>
</reference>
<proteinExistence type="predicted"/>